<feature type="domain" description="Nucleotidyl transferase" evidence="3">
    <location>
        <begin position="5"/>
        <end position="273"/>
    </location>
</feature>
<accession>A0A7W7N4B0</accession>
<dbReference type="InterPro" id="IPR049577">
    <property type="entry name" value="GMPP_N"/>
</dbReference>
<dbReference type="PANTHER" id="PTHR46390">
    <property type="entry name" value="MANNOSE-1-PHOSPHATE GUANYLYLTRANSFERASE"/>
    <property type="match status" value="1"/>
</dbReference>
<comment type="similarity">
    <text evidence="1">Belongs to the N-acylglucosamine 2-epimerase family.</text>
</comment>
<protein>
    <submittedName>
        <fullName evidence="5">Mannose-1-phosphate guanylyltransferase/mannose-6-phosphate isomerase</fullName>
    </submittedName>
</protein>
<evidence type="ECO:0000256" key="1">
    <source>
        <dbReference type="ARBA" id="ARBA00008558"/>
    </source>
</evidence>
<dbReference type="GO" id="GO:0016853">
    <property type="term" value="F:isomerase activity"/>
    <property type="evidence" value="ECO:0007669"/>
    <property type="project" value="UniProtKB-KW"/>
</dbReference>
<dbReference type="Proteomes" id="UP000539957">
    <property type="component" value="Unassembled WGS sequence"/>
</dbReference>
<dbReference type="InterPro" id="IPR008928">
    <property type="entry name" value="6-hairpin_glycosidase_sf"/>
</dbReference>
<dbReference type="InterPro" id="IPR029044">
    <property type="entry name" value="Nucleotide-diphossugar_trans"/>
</dbReference>
<dbReference type="SUPFAM" id="SSF48208">
    <property type="entry name" value="Six-hairpin glycosidases"/>
    <property type="match status" value="1"/>
</dbReference>
<keyword evidence="5" id="KW-0548">Nucleotidyltransferase</keyword>
<dbReference type="GO" id="GO:0005975">
    <property type="term" value="P:carbohydrate metabolic process"/>
    <property type="evidence" value="ECO:0007669"/>
    <property type="project" value="InterPro"/>
</dbReference>
<evidence type="ECO:0000313" key="6">
    <source>
        <dbReference type="Proteomes" id="UP000539957"/>
    </source>
</evidence>
<dbReference type="Pfam" id="PF22640">
    <property type="entry name" value="ManC_GMP_beta-helix"/>
    <property type="match status" value="1"/>
</dbReference>
<dbReference type="EMBL" id="JACHKY010000003">
    <property type="protein sequence ID" value="MBB4798199.1"/>
    <property type="molecule type" value="Genomic_DNA"/>
</dbReference>
<organism evidence="5 6">
    <name type="scientific">Brevundimonas bullata</name>
    <dbReference type="NCBI Taxonomy" id="13160"/>
    <lineage>
        <taxon>Bacteria</taxon>
        <taxon>Pseudomonadati</taxon>
        <taxon>Pseudomonadota</taxon>
        <taxon>Alphaproteobacteria</taxon>
        <taxon>Caulobacterales</taxon>
        <taxon>Caulobacteraceae</taxon>
        <taxon>Brevundimonas</taxon>
    </lineage>
</organism>
<name>A0A7W7N4B0_9CAUL</name>
<dbReference type="Gene3D" id="1.50.10.10">
    <property type="match status" value="1"/>
</dbReference>
<dbReference type="AlphaFoldDB" id="A0A7W7N4B0"/>
<dbReference type="PANTHER" id="PTHR46390:SF1">
    <property type="entry name" value="MANNOSE-1-PHOSPHATE GUANYLYLTRANSFERASE"/>
    <property type="match status" value="1"/>
</dbReference>
<proteinExistence type="inferred from homology"/>
<dbReference type="Pfam" id="PF00483">
    <property type="entry name" value="NTP_transferase"/>
    <property type="match status" value="1"/>
</dbReference>
<dbReference type="Gene3D" id="3.90.550.10">
    <property type="entry name" value="Spore Coat Polysaccharide Biosynthesis Protein SpsA, Chain A"/>
    <property type="match status" value="1"/>
</dbReference>
<dbReference type="Pfam" id="PF07221">
    <property type="entry name" value="GlcNAc_2-epim"/>
    <property type="match status" value="1"/>
</dbReference>
<comment type="caution">
    <text evidence="5">The sequence shown here is derived from an EMBL/GenBank/DDBJ whole genome shotgun (WGS) entry which is preliminary data.</text>
</comment>
<dbReference type="InterPro" id="IPR005835">
    <property type="entry name" value="NTP_transferase_dom"/>
</dbReference>
<dbReference type="InterPro" id="IPR051161">
    <property type="entry name" value="Mannose-6P_isomerase_type2"/>
</dbReference>
<dbReference type="InterPro" id="IPR012341">
    <property type="entry name" value="6hp_glycosidase-like_sf"/>
</dbReference>
<keyword evidence="6" id="KW-1185">Reference proteome</keyword>
<gene>
    <name evidence="5" type="ORF">HNP32_001943</name>
</gene>
<evidence type="ECO:0000259" key="4">
    <source>
        <dbReference type="Pfam" id="PF22640"/>
    </source>
</evidence>
<dbReference type="InterPro" id="IPR010819">
    <property type="entry name" value="AGE/CE"/>
</dbReference>
<dbReference type="SUPFAM" id="SSF53448">
    <property type="entry name" value="Nucleotide-diphospho-sugar transferases"/>
    <property type="match status" value="1"/>
</dbReference>
<sequence>MALYPVIMCGGAGTRLWPVSRPSRPKQFMSLGGNHSLFQQAVLRAAPLASDGGRLIVVGGVDHKAWILDQLEQIEVPAQVLLEPEARDSAAAMAAAAIWTHSSDPNGINAFIASDHHIPDHEGFRAAVLKAVEGAGLARIVALGVKPNDPSSAYGYIAPTGQGLSPIRAFVEKPDQQRALQYVRDGYLWNSGNFIVSSEVFLSELKIYAPQIEDAVRRSFSDLGRGAVGVLGEAFRQAPKVSIDYALMEKTSLASVLEVDFNWSDLGAWDAIAASGQGGAGELILEDVDGCLTRAADGMLIAAVGVSNLAIIAEPDAVLVCDLSRSQDVKKVVERIRVSSPQHADFARRTDEPLNIGARRLQDWLRRRALPIWASMGQRENGAFVELLAMDGRCLPAPRRAGVQARQIYVYAQAGLMGWQGRWLSGVRSGLANLDADFLRDDGLVRTLLDENNQPLDEAALVYDQAFYLLALATAVKTGAIDRAAAAERGALVRQALEAIASQDGAFRESGEFAYQSNASMRLLEAALAWEEVSNDVAWGALADSLSTLARTVFINPITGRLGKSQKTTLNTERGESGGRVEAGHQFEWAWLLARHARLRGDKEGMEVARRLYASGCQGVSMRHDAAVGVSNSDGSLRTHQARLWPQSEWLKAALILAEGSERADRAIYLNDASVALRTLWLYLTPDGLWRDKKLQSGSFVEEAVPASSLYHIISSFTQLAQYSHLYGDGWDLAVALS</sequence>
<keyword evidence="2 5" id="KW-0413">Isomerase</keyword>
<dbReference type="SUPFAM" id="SSF159283">
    <property type="entry name" value="Guanosine diphospho-D-mannose pyrophosphorylase/mannose-6-phosphate isomerase linker domain"/>
    <property type="match status" value="1"/>
</dbReference>
<reference evidence="5 6" key="1">
    <citation type="submission" date="2020-08" db="EMBL/GenBank/DDBJ databases">
        <title>Functional genomics of gut bacteria from endangered species of beetles.</title>
        <authorList>
            <person name="Carlos-Shanley C."/>
        </authorList>
    </citation>
    <scope>NUCLEOTIDE SEQUENCE [LARGE SCALE GENOMIC DNA]</scope>
    <source>
        <strain evidence="5 6">S00123</strain>
    </source>
</reference>
<dbReference type="InterPro" id="IPR054566">
    <property type="entry name" value="ManC/GMP-like_b-helix"/>
</dbReference>
<feature type="domain" description="MannoseP isomerase/GMP-like beta-helix" evidence="4">
    <location>
        <begin position="282"/>
        <end position="335"/>
    </location>
</feature>
<dbReference type="RefSeq" id="WP_184269484.1">
    <property type="nucleotide sequence ID" value="NZ_JACHKY010000003.1"/>
</dbReference>
<evidence type="ECO:0000313" key="5">
    <source>
        <dbReference type="EMBL" id="MBB4798199.1"/>
    </source>
</evidence>
<dbReference type="CDD" id="cd02509">
    <property type="entry name" value="GDP-M1P_Guanylyltransferase"/>
    <property type="match status" value="1"/>
</dbReference>
<dbReference type="GO" id="GO:0009298">
    <property type="term" value="P:GDP-mannose biosynthetic process"/>
    <property type="evidence" value="ECO:0007669"/>
    <property type="project" value="TreeGrafter"/>
</dbReference>
<keyword evidence="5" id="KW-0808">Transferase</keyword>
<dbReference type="GO" id="GO:0004475">
    <property type="term" value="F:mannose-1-phosphate guanylyltransferase (GTP) activity"/>
    <property type="evidence" value="ECO:0007669"/>
    <property type="project" value="InterPro"/>
</dbReference>
<evidence type="ECO:0000256" key="2">
    <source>
        <dbReference type="ARBA" id="ARBA00023235"/>
    </source>
</evidence>
<evidence type="ECO:0000259" key="3">
    <source>
        <dbReference type="Pfam" id="PF00483"/>
    </source>
</evidence>